<dbReference type="RefSeq" id="WP_067170475.1">
    <property type="nucleotide sequence ID" value="NZ_LFZK01000001.1"/>
</dbReference>
<comment type="caution">
    <text evidence="1">The sequence shown here is derived from an EMBL/GenBank/DDBJ whole genome shotgun (WGS) entry which is preliminary data.</text>
</comment>
<dbReference type="SUPFAM" id="SSF52091">
    <property type="entry name" value="SpoIIaa-like"/>
    <property type="match status" value="1"/>
</dbReference>
<sequence>MMRQAGDRIEVGGAMTLAEASALLANGGNALTGTETETVFDLSAVEMVDSSSIAVIFGWLRQAQAQGKTIRIAHPPRDLLSLAALYGVTELLPLCNSKSET</sequence>
<proteinExistence type="predicted"/>
<dbReference type="InterPro" id="IPR058548">
    <property type="entry name" value="MlaB-like_STAS"/>
</dbReference>
<dbReference type="InterPro" id="IPR002645">
    <property type="entry name" value="STAS_dom"/>
</dbReference>
<evidence type="ECO:0000313" key="2">
    <source>
        <dbReference type="Proteomes" id="UP000243416"/>
    </source>
</evidence>
<protein>
    <submittedName>
        <fullName evidence="1">Uncharacterized protein</fullName>
    </submittedName>
</protein>
<dbReference type="Gene3D" id="3.30.750.24">
    <property type="entry name" value="STAS domain"/>
    <property type="match status" value="1"/>
</dbReference>
<dbReference type="Pfam" id="PF13466">
    <property type="entry name" value="STAS_2"/>
    <property type="match status" value="1"/>
</dbReference>
<keyword evidence="2" id="KW-1185">Reference proteome</keyword>
<evidence type="ECO:0000313" key="1">
    <source>
        <dbReference type="EMBL" id="KYC29467.1"/>
    </source>
</evidence>
<organism evidence="1 2">
    <name type="scientific">Sterolibacterium denitrificans</name>
    <dbReference type="NCBI Taxonomy" id="157592"/>
    <lineage>
        <taxon>Bacteria</taxon>
        <taxon>Pseudomonadati</taxon>
        <taxon>Pseudomonadota</taxon>
        <taxon>Betaproteobacteria</taxon>
        <taxon>Nitrosomonadales</taxon>
        <taxon>Sterolibacteriaceae</taxon>
        <taxon>Sterolibacterium</taxon>
    </lineage>
</organism>
<dbReference type="EMBL" id="LFZK01000001">
    <property type="protein sequence ID" value="KYC29467.1"/>
    <property type="molecule type" value="Genomic_DNA"/>
</dbReference>
<dbReference type="InterPro" id="IPR036513">
    <property type="entry name" value="STAS_dom_sf"/>
</dbReference>
<dbReference type="PROSITE" id="PS50801">
    <property type="entry name" value="STAS"/>
    <property type="match status" value="1"/>
</dbReference>
<name>A0A656Z921_9PROT</name>
<accession>A0A656Z921</accession>
<dbReference type="Proteomes" id="UP000243416">
    <property type="component" value="Unassembled WGS sequence"/>
</dbReference>
<dbReference type="AlphaFoldDB" id="A0A656Z921"/>
<reference evidence="1 2" key="1">
    <citation type="journal article" date="2016" name="ISME J.">
        <title>Integrated multi-omics analyses reveal the biochemical mechanisms and phylogenetic relevance of anaerobic androgen biodegradation in the environment.</title>
        <authorList>
            <person name="Yang F.C."/>
            <person name="Chen Y.L."/>
            <person name="Tang S.L."/>
            <person name="Yu C.P."/>
            <person name="Wang P.H."/>
            <person name="Ismail W."/>
            <person name="Wang C.H."/>
            <person name="Ding J.Y."/>
            <person name="Yang C.Y."/>
            <person name="Yang C.Y."/>
            <person name="Chiang Y.R."/>
        </authorList>
    </citation>
    <scope>NUCLEOTIDE SEQUENCE [LARGE SCALE GENOMIC DNA]</scope>
    <source>
        <strain evidence="1 2">DSM 13999</strain>
    </source>
</reference>
<dbReference type="OrthoDB" id="8563468at2"/>
<dbReference type="CDD" id="cd07043">
    <property type="entry name" value="STAS_anti-anti-sigma_factors"/>
    <property type="match status" value="1"/>
</dbReference>
<gene>
    <name evidence="1" type="ORF">ACY05_02930</name>
</gene>